<feature type="region of interest" description="Disordered" evidence="10">
    <location>
        <begin position="1"/>
        <end position="54"/>
    </location>
</feature>
<dbReference type="PANTHER" id="PTHR22914:SF16">
    <property type="entry name" value="CHITIN SYNTHASE 3"/>
    <property type="match status" value="1"/>
</dbReference>
<dbReference type="AlphaFoldDB" id="A0A507F6W8"/>
<dbReference type="GO" id="GO:0004100">
    <property type="term" value="F:chitin synthase activity"/>
    <property type="evidence" value="ECO:0007669"/>
    <property type="project" value="UniProtKB-EC"/>
</dbReference>
<evidence type="ECO:0000256" key="2">
    <source>
        <dbReference type="ARBA" id="ARBA00012543"/>
    </source>
</evidence>
<feature type="compositionally biased region" description="Basic residues" evidence="10">
    <location>
        <begin position="18"/>
        <end position="31"/>
    </location>
</feature>
<evidence type="ECO:0000256" key="9">
    <source>
        <dbReference type="ARBA" id="ARBA00023180"/>
    </source>
</evidence>
<proteinExistence type="predicted"/>
<dbReference type="Proteomes" id="UP000320333">
    <property type="component" value="Unassembled WGS sequence"/>
</dbReference>
<evidence type="ECO:0000256" key="10">
    <source>
        <dbReference type="SAM" id="MobiDB-lite"/>
    </source>
</evidence>
<evidence type="ECO:0000256" key="1">
    <source>
        <dbReference type="ARBA" id="ARBA00004651"/>
    </source>
</evidence>
<dbReference type="EMBL" id="QEAP01000234">
    <property type="protein sequence ID" value="TPX72031.1"/>
    <property type="molecule type" value="Genomic_DNA"/>
</dbReference>
<dbReference type="OrthoDB" id="370884at2759"/>
<feature type="transmembrane region" description="Helical" evidence="11">
    <location>
        <begin position="858"/>
        <end position="877"/>
    </location>
</feature>
<feature type="compositionally biased region" description="Low complexity" evidence="10">
    <location>
        <begin position="1"/>
        <end position="11"/>
    </location>
</feature>
<accession>A0A507F6W8</accession>
<sequence length="988" mass="110254">MQHTLTTALDAPLPPPRSKTRRMHKSSRPRPPKATIHTNNAAPTHTTTLPSLNRRSSLYGIPTLDRLGAVDSGTLRTTLNRGDRNPSTNTLRRTKPMMRSSSAEPPLARLGATSNRVSASLPRPPAIVRHEQRKTKCLDCGGDPWIHFSKLVTCCFFPGLLRLLGKSNPVAQQAWREKIGLCVVIVALCAAVGFLTFGLQVTLCPPQSYESYSYSNKSSSKFALSNTLADKVIIRGHAYNFHDVRTLLLRRNLMDINSTNVMGQDLTLLFTPPQFCQPFQQQTWTCASISSAIASAAGIEESTKITSCPSLSWLENLPRHKLTLSWNDISQYSAAAHYKLIVFNNMVLNASSTAAIPPFTDPLINAYASTDATRIIHSSRDLLAATLCLQERAIIGYIDSTPLGCLASSAILTLSTIVILTLVFTKFFMALFFHWFMAARLVKPHNVTASHIVHVEPEFDPTPYTVMLVTCYSEGEGSVKATLDSLVKTDYPDAKKLLFVVADGLVVGAGETRSTPDIVLGLVELDYSLPYPVPSSYLAIADGSRQHNMGYVYSGHYNCDGHRVATIVVVKCGTLEENDAAKPGNRGKRDSQMILMNFLSRSLFKDRMTRLDCDMQLRIRHLLRIHPSQLEYVLMVDADTDVNSAALKHMINAMLNDRNIMGLCGETRIRNKSESWVTAIQVFEYYASHHLGKAFESIFGGVTCLPGCFSMYRIKISKGSGRFVPLLVNPDIVEEYSENVVLTLHQKNLLLLGEDRFLSTLMLRNFPKRKMMFVPQAVCHTVVPNEFKILLSQRRRWINSTVHNLMELLLVRELCGIFCFSMQFVVLLELIGTVVLPAAISFTIFLLVQTAVTGQVQLIPMLLLLFILGLPGILIVLTSRKMAYIGWMAVYMLSLPIWNFVLPVYAFWHFDDFSWGQTRRVDGETRGGGEKDGGHGNDGPSREQSFDPSRVELKTWEEWVHFDDAVPRKGFQTGIEIVTDTEQVARIR</sequence>
<evidence type="ECO:0000256" key="3">
    <source>
        <dbReference type="ARBA" id="ARBA00022475"/>
    </source>
</evidence>
<dbReference type="CDD" id="cd04190">
    <property type="entry name" value="Chitin_synth_C"/>
    <property type="match status" value="1"/>
</dbReference>
<feature type="region of interest" description="Disordered" evidence="10">
    <location>
        <begin position="76"/>
        <end position="106"/>
    </location>
</feature>
<feature type="compositionally biased region" description="Low complexity" evidence="10">
    <location>
        <begin position="34"/>
        <end position="48"/>
    </location>
</feature>
<keyword evidence="6 11" id="KW-0812">Transmembrane</keyword>
<dbReference type="GO" id="GO:0006031">
    <property type="term" value="P:chitin biosynthetic process"/>
    <property type="evidence" value="ECO:0007669"/>
    <property type="project" value="TreeGrafter"/>
</dbReference>
<dbReference type="GO" id="GO:0005886">
    <property type="term" value="C:plasma membrane"/>
    <property type="evidence" value="ECO:0007669"/>
    <property type="project" value="UniProtKB-SubCell"/>
</dbReference>
<feature type="transmembrane region" description="Helical" evidence="11">
    <location>
        <begin position="410"/>
        <end position="433"/>
    </location>
</feature>
<feature type="transmembrane region" description="Helical" evidence="11">
    <location>
        <begin position="830"/>
        <end position="852"/>
    </location>
</feature>
<evidence type="ECO:0000256" key="7">
    <source>
        <dbReference type="ARBA" id="ARBA00022989"/>
    </source>
</evidence>
<feature type="region of interest" description="Disordered" evidence="10">
    <location>
        <begin position="921"/>
        <end position="947"/>
    </location>
</feature>
<keyword evidence="7 11" id="KW-1133">Transmembrane helix</keyword>
<feature type="compositionally biased region" description="Polar residues" evidence="10">
    <location>
        <begin position="76"/>
        <end position="91"/>
    </location>
</feature>
<dbReference type="STRING" id="246404.A0A507F6W8"/>
<dbReference type="EC" id="2.4.1.16" evidence="2"/>
<evidence type="ECO:0000256" key="8">
    <source>
        <dbReference type="ARBA" id="ARBA00023136"/>
    </source>
</evidence>
<feature type="transmembrane region" description="Helical" evidence="11">
    <location>
        <begin position="884"/>
        <end position="908"/>
    </location>
</feature>
<keyword evidence="4" id="KW-0328">Glycosyltransferase</keyword>
<comment type="subcellular location">
    <subcellularLocation>
        <location evidence="1">Cell membrane</location>
        <topology evidence="1">Multi-pass membrane protein</topology>
    </subcellularLocation>
</comment>
<evidence type="ECO:0000256" key="4">
    <source>
        <dbReference type="ARBA" id="ARBA00022676"/>
    </source>
</evidence>
<dbReference type="InterPro" id="IPR004835">
    <property type="entry name" value="Chitin_synth"/>
</dbReference>
<keyword evidence="13" id="KW-1185">Reference proteome</keyword>
<feature type="transmembrane region" description="Helical" evidence="11">
    <location>
        <begin position="179"/>
        <end position="199"/>
    </location>
</feature>
<keyword evidence="8 11" id="KW-0472">Membrane</keyword>
<evidence type="ECO:0000256" key="5">
    <source>
        <dbReference type="ARBA" id="ARBA00022679"/>
    </source>
</evidence>
<protein>
    <recommendedName>
        <fullName evidence="2">chitin synthase</fullName>
        <ecNumber evidence="2">2.4.1.16</ecNumber>
    </recommendedName>
</protein>
<keyword evidence="9" id="KW-0325">Glycoprotein</keyword>
<evidence type="ECO:0000313" key="12">
    <source>
        <dbReference type="EMBL" id="TPX72031.1"/>
    </source>
</evidence>
<dbReference type="SUPFAM" id="SSF53448">
    <property type="entry name" value="Nucleotide-diphospho-sugar transferases"/>
    <property type="match status" value="1"/>
</dbReference>
<organism evidence="12 13">
    <name type="scientific">Chytriomyces confervae</name>
    <dbReference type="NCBI Taxonomy" id="246404"/>
    <lineage>
        <taxon>Eukaryota</taxon>
        <taxon>Fungi</taxon>
        <taxon>Fungi incertae sedis</taxon>
        <taxon>Chytridiomycota</taxon>
        <taxon>Chytridiomycota incertae sedis</taxon>
        <taxon>Chytridiomycetes</taxon>
        <taxon>Chytridiales</taxon>
        <taxon>Chytriomycetaceae</taxon>
        <taxon>Chytriomyces</taxon>
    </lineage>
</organism>
<evidence type="ECO:0000256" key="11">
    <source>
        <dbReference type="SAM" id="Phobius"/>
    </source>
</evidence>
<comment type="caution">
    <text evidence="12">The sequence shown here is derived from an EMBL/GenBank/DDBJ whole genome shotgun (WGS) entry which is preliminary data.</text>
</comment>
<evidence type="ECO:0000313" key="13">
    <source>
        <dbReference type="Proteomes" id="UP000320333"/>
    </source>
</evidence>
<reference evidence="12 13" key="1">
    <citation type="journal article" date="2019" name="Sci. Rep.">
        <title>Comparative genomics of chytrid fungi reveal insights into the obligate biotrophic and pathogenic lifestyle of Synchytrium endobioticum.</title>
        <authorList>
            <person name="van de Vossenberg B.T.L.H."/>
            <person name="Warris S."/>
            <person name="Nguyen H.D.T."/>
            <person name="van Gent-Pelzer M.P.E."/>
            <person name="Joly D.L."/>
            <person name="van de Geest H.C."/>
            <person name="Bonants P.J.M."/>
            <person name="Smith D.S."/>
            <person name="Levesque C.A."/>
            <person name="van der Lee T.A.J."/>
        </authorList>
    </citation>
    <scope>NUCLEOTIDE SEQUENCE [LARGE SCALE GENOMIC DNA]</scope>
    <source>
        <strain evidence="12 13">CBS 675.73</strain>
    </source>
</reference>
<dbReference type="InterPro" id="IPR029044">
    <property type="entry name" value="Nucleotide-diphossugar_trans"/>
</dbReference>
<dbReference type="PANTHER" id="PTHR22914">
    <property type="entry name" value="CHITIN SYNTHASE"/>
    <property type="match status" value="1"/>
</dbReference>
<dbReference type="Pfam" id="PF03142">
    <property type="entry name" value="Chitin_synth_2"/>
    <property type="match status" value="1"/>
</dbReference>
<keyword evidence="5" id="KW-0808">Transferase</keyword>
<gene>
    <name evidence="12" type="ORF">CcCBS67573_g05966</name>
</gene>
<keyword evidence="3" id="KW-1003">Cell membrane</keyword>
<evidence type="ECO:0000256" key="6">
    <source>
        <dbReference type="ARBA" id="ARBA00022692"/>
    </source>
</evidence>
<name>A0A507F6W8_9FUNG</name>
<dbReference type="GO" id="GO:0030428">
    <property type="term" value="C:cell septum"/>
    <property type="evidence" value="ECO:0007669"/>
    <property type="project" value="TreeGrafter"/>
</dbReference>